<keyword evidence="3" id="KW-1185">Reference proteome</keyword>
<keyword evidence="1" id="KW-1133">Transmembrane helix</keyword>
<gene>
    <name evidence="2" type="ORF">CLOHYLEM_06397</name>
</gene>
<dbReference type="Proteomes" id="UP000004893">
    <property type="component" value="Unassembled WGS sequence"/>
</dbReference>
<dbReference type="HOGENOM" id="CLU_2205452_0_0_9"/>
<comment type="caution">
    <text evidence="2">The sequence shown here is derived from an EMBL/GenBank/DDBJ whole genome shotgun (WGS) entry which is preliminary data.</text>
</comment>
<organism evidence="2 3">
    <name type="scientific">[Clostridium] hylemonae DSM 15053</name>
    <dbReference type="NCBI Taxonomy" id="553973"/>
    <lineage>
        <taxon>Bacteria</taxon>
        <taxon>Bacillati</taxon>
        <taxon>Bacillota</taxon>
        <taxon>Clostridia</taxon>
        <taxon>Lachnospirales</taxon>
        <taxon>Lachnospiraceae</taxon>
    </lineage>
</organism>
<accession>C0C2U1</accession>
<evidence type="ECO:0000256" key="1">
    <source>
        <dbReference type="SAM" id="Phobius"/>
    </source>
</evidence>
<name>C0C2U1_9FIRM</name>
<dbReference type="EMBL" id="ABYI02000024">
    <property type="protein sequence ID" value="EEG73452.1"/>
    <property type="molecule type" value="Genomic_DNA"/>
</dbReference>
<reference evidence="2" key="2">
    <citation type="submission" date="2013-06" db="EMBL/GenBank/DDBJ databases">
        <title>Draft genome sequence of Clostridium hylemonae (DSM 15053).</title>
        <authorList>
            <person name="Sudarsanam P."/>
            <person name="Ley R."/>
            <person name="Guruge J."/>
            <person name="Turnbaugh P.J."/>
            <person name="Mahowald M."/>
            <person name="Liep D."/>
            <person name="Gordon J."/>
        </authorList>
    </citation>
    <scope>NUCLEOTIDE SEQUENCE</scope>
    <source>
        <strain evidence="2">DSM 15053</strain>
    </source>
</reference>
<dbReference type="AlphaFoldDB" id="C0C2U1"/>
<protein>
    <submittedName>
        <fullName evidence="2">Uncharacterized protein</fullName>
    </submittedName>
</protein>
<keyword evidence="1" id="KW-0472">Membrane</keyword>
<sequence length="107" mass="12211">MTTFICFAIAMVFIYVMRLFTGGFNITELLSFLLMIVLLGSHVYLSTRKKAVYGIVIPIFIIASFYPVYKMMNPAGTTFLVLTVSYMIALGSCIYIWYKARKTITDF</sequence>
<feature type="transmembrane region" description="Helical" evidence="1">
    <location>
        <begin position="28"/>
        <end position="45"/>
    </location>
</feature>
<feature type="transmembrane region" description="Helical" evidence="1">
    <location>
        <begin position="52"/>
        <end position="69"/>
    </location>
</feature>
<dbReference type="STRING" id="553973.CLOHYLEM_06397"/>
<evidence type="ECO:0000313" key="3">
    <source>
        <dbReference type="Proteomes" id="UP000004893"/>
    </source>
</evidence>
<proteinExistence type="predicted"/>
<feature type="transmembrane region" description="Helical" evidence="1">
    <location>
        <begin position="75"/>
        <end position="98"/>
    </location>
</feature>
<reference evidence="2" key="1">
    <citation type="submission" date="2009-02" db="EMBL/GenBank/DDBJ databases">
        <authorList>
            <person name="Fulton L."/>
            <person name="Clifton S."/>
            <person name="Fulton B."/>
            <person name="Xu J."/>
            <person name="Minx P."/>
            <person name="Pepin K.H."/>
            <person name="Johnson M."/>
            <person name="Bhonagiri V."/>
            <person name="Nash W.E."/>
            <person name="Mardis E.R."/>
            <person name="Wilson R.K."/>
        </authorList>
    </citation>
    <scope>NUCLEOTIDE SEQUENCE [LARGE SCALE GENOMIC DNA]</scope>
    <source>
        <strain evidence="2">DSM 15053</strain>
    </source>
</reference>
<evidence type="ECO:0000313" key="2">
    <source>
        <dbReference type="EMBL" id="EEG73452.1"/>
    </source>
</evidence>
<keyword evidence="1" id="KW-0812">Transmembrane</keyword>